<dbReference type="PANTHER" id="PTHR31301">
    <property type="entry name" value="LOB DOMAIN-CONTAINING PROTEIN 4-RELATED"/>
    <property type="match status" value="1"/>
</dbReference>
<reference evidence="4 5" key="1">
    <citation type="journal article" date="2020" name="Nat. Food">
        <title>A phased Vanilla planifolia genome enables genetic improvement of flavour and production.</title>
        <authorList>
            <person name="Hasing T."/>
            <person name="Tang H."/>
            <person name="Brym M."/>
            <person name="Khazi F."/>
            <person name="Huang T."/>
            <person name="Chambers A.H."/>
        </authorList>
    </citation>
    <scope>NUCLEOTIDE SEQUENCE [LARGE SCALE GENOMIC DNA]</scope>
    <source>
        <tissue evidence="4">Leaf</tissue>
    </source>
</reference>
<dbReference type="PANTHER" id="PTHR31301:SF186">
    <property type="entry name" value="OS09G0364100 PROTEIN"/>
    <property type="match status" value="1"/>
</dbReference>
<comment type="similarity">
    <text evidence="1">Belongs to the LOB domain-containing protein family.</text>
</comment>
<keyword evidence="5" id="KW-1185">Reference proteome</keyword>
<proteinExistence type="inferred from homology"/>
<gene>
    <name evidence="4" type="ORF">HPP92_020006</name>
</gene>
<comment type="caution">
    <text evidence="4">The sequence shown here is derived from an EMBL/GenBank/DDBJ whole genome shotgun (WGS) entry which is preliminary data.</text>
</comment>
<sequence>MSSLTSQPNHLFPQKPNTHSYSSTSATSRHSPSSSSSSAAAPSSTAACAACKYQRRKCTTDCTLAPYFPAEQQRQFLNAHRLFGVSNILKILKSVEPHRRSEAMRSIIFQSNVRAHDPVGGCYRIILDLQHQVESVYSELQHVTGQISFYRAKLESAAAAAANIIQPNIPPELHSNLLLSPASAVPTDAADYVSGYDNLSAIQQQQLCYNYFFYDPPQGSGQESVNGNAAQNEHTGLGFDMNIAGTVSNDELELDLPPQLLTLQQKPEVDDDDVKPLVDVFDVRQAYPIGEQDVDSDELLAASTVTTVHCSSKDELKDDQKPVENVQEHDLKSAASLFTLTNCITSAV</sequence>
<name>A0A835Q6V0_VANPL</name>
<evidence type="ECO:0000256" key="2">
    <source>
        <dbReference type="SAM" id="MobiDB-lite"/>
    </source>
</evidence>
<feature type="compositionally biased region" description="Low complexity" evidence="2">
    <location>
        <begin position="18"/>
        <end position="41"/>
    </location>
</feature>
<dbReference type="Proteomes" id="UP000636800">
    <property type="component" value="Chromosome 10"/>
</dbReference>
<feature type="domain" description="LOB" evidence="3">
    <location>
        <begin position="46"/>
        <end position="147"/>
    </location>
</feature>
<accession>A0A835Q6V0</accession>
<dbReference type="Pfam" id="PF03195">
    <property type="entry name" value="LOB"/>
    <property type="match status" value="1"/>
</dbReference>
<dbReference type="AlphaFoldDB" id="A0A835Q6V0"/>
<evidence type="ECO:0000259" key="3">
    <source>
        <dbReference type="PROSITE" id="PS50891"/>
    </source>
</evidence>
<dbReference type="PROSITE" id="PS50891">
    <property type="entry name" value="LOB"/>
    <property type="match status" value="1"/>
</dbReference>
<evidence type="ECO:0000256" key="1">
    <source>
        <dbReference type="ARBA" id="ARBA00005474"/>
    </source>
</evidence>
<evidence type="ECO:0000313" key="4">
    <source>
        <dbReference type="EMBL" id="KAG0463937.1"/>
    </source>
</evidence>
<dbReference type="OrthoDB" id="10248551at2759"/>
<dbReference type="InterPro" id="IPR004883">
    <property type="entry name" value="LOB"/>
</dbReference>
<organism evidence="4 5">
    <name type="scientific">Vanilla planifolia</name>
    <name type="common">Vanilla</name>
    <dbReference type="NCBI Taxonomy" id="51239"/>
    <lineage>
        <taxon>Eukaryota</taxon>
        <taxon>Viridiplantae</taxon>
        <taxon>Streptophyta</taxon>
        <taxon>Embryophyta</taxon>
        <taxon>Tracheophyta</taxon>
        <taxon>Spermatophyta</taxon>
        <taxon>Magnoliopsida</taxon>
        <taxon>Liliopsida</taxon>
        <taxon>Asparagales</taxon>
        <taxon>Orchidaceae</taxon>
        <taxon>Vanilloideae</taxon>
        <taxon>Vanilleae</taxon>
        <taxon>Vanilla</taxon>
    </lineage>
</organism>
<protein>
    <recommendedName>
        <fullName evidence="3">LOB domain-containing protein</fullName>
    </recommendedName>
</protein>
<dbReference type="EMBL" id="JADCNL010000010">
    <property type="protein sequence ID" value="KAG0463937.1"/>
    <property type="molecule type" value="Genomic_DNA"/>
</dbReference>
<evidence type="ECO:0000313" key="5">
    <source>
        <dbReference type="Proteomes" id="UP000636800"/>
    </source>
</evidence>
<feature type="region of interest" description="Disordered" evidence="2">
    <location>
        <begin position="1"/>
        <end position="41"/>
    </location>
</feature>